<dbReference type="GO" id="GO:0005634">
    <property type="term" value="C:nucleus"/>
    <property type="evidence" value="ECO:0007669"/>
    <property type="project" value="UniProtKB-SubCell"/>
</dbReference>
<dbReference type="GO" id="GO:0046983">
    <property type="term" value="F:protein dimerization activity"/>
    <property type="evidence" value="ECO:0007669"/>
    <property type="project" value="InterPro"/>
</dbReference>
<evidence type="ECO:0000256" key="5">
    <source>
        <dbReference type="ARBA" id="ARBA00023242"/>
    </source>
</evidence>
<evidence type="ECO:0000256" key="1">
    <source>
        <dbReference type="ARBA" id="ARBA00004123"/>
    </source>
</evidence>
<evidence type="ECO:0000256" key="2">
    <source>
        <dbReference type="ARBA" id="ARBA00005510"/>
    </source>
</evidence>
<comment type="similarity">
    <text evidence="2">Belongs to the bHLH protein family.</text>
</comment>
<keyword evidence="5" id="KW-0539">Nucleus</keyword>
<organism evidence="8 9">
    <name type="scientific">Acorus calamus</name>
    <name type="common">Sweet flag</name>
    <dbReference type="NCBI Taxonomy" id="4465"/>
    <lineage>
        <taxon>Eukaryota</taxon>
        <taxon>Viridiplantae</taxon>
        <taxon>Streptophyta</taxon>
        <taxon>Embryophyta</taxon>
        <taxon>Tracheophyta</taxon>
        <taxon>Spermatophyta</taxon>
        <taxon>Magnoliopsida</taxon>
        <taxon>Liliopsida</taxon>
        <taxon>Acoraceae</taxon>
        <taxon>Acorus</taxon>
    </lineage>
</organism>
<keyword evidence="4" id="KW-0804">Transcription</keyword>
<dbReference type="EMBL" id="JAUJYO010000003">
    <property type="protein sequence ID" value="KAK1321095.1"/>
    <property type="molecule type" value="Genomic_DNA"/>
</dbReference>
<dbReference type="InterPro" id="IPR036638">
    <property type="entry name" value="HLH_DNA-bd_sf"/>
</dbReference>
<reference evidence="8" key="2">
    <citation type="submission" date="2023-06" db="EMBL/GenBank/DDBJ databases">
        <authorList>
            <person name="Ma L."/>
            <person name="Liu K.-W."/>
            <person name="Li Z."/>
            <person name="Hsiao Y.-Y."/>
            <person name="Qi Y."/>
            <person name="Fu T."/>
            <person name="Tang G."/>
            <person name="Zhang D."/>
            <person name="Sun W.-H."/>
            <person name="Liu D.-K."/>
            <person name="Li Y."/>
            <person name="Chen G.-Z."/>
            <person name="Liu X.-D."/>
            <person name="Liao X.-Y."/>
            <person name="Jiang Y.-T."/>
            <person name="Yu X."/>
            <person name="Hao Y."/>
            <person name="Huang J."/>
            <person name="Zhao X.-W."/>
            <person name="Ke S."/>
            <person name="Chen Y.-Y."/>
            <person name="Wu W.-L."/>
            <person name="Hsu J.-L."/>
            <person name="Lin Y.-F."/>
            <person name="Huang M.-D."/>
            <person name="Li C.-Y."/>
            <person name="Huang L."/>
            <person name="Wang Z.-W."/>
            <person name="Zhao X."/>
            <person name="Zhong W.-Y."/>
            <person name="Peng D.-H."/>
            <person name="Ahmad S."/>
            <person name="Lan S."/>
            <person name="Zhang J.-S."/>
            <person name="Tsai W.-C."/>
            <person name="Van De Peer Y."/>
            <person name="Liu Z.-J."/>
        </authorList>
    </citation>
    <scope>NUCLEOTIDE SEQUENCE</scope>
    <source>
        <strain evidence="8">CP</strain>
        <tissue evidence="8">Leaves</tissue>
    </source>
</reference>
<dbReference type="GO" id="GO:0006355">
    <property type="term" value="P:regulation of DNA-templated transcription"/>
    <property type="evidence" value="ECO:0007669"/>
    <property type="project" value="InterPro"/>
</dbReference>
<dbReference type="InterPro" id="IPR011598">
    <property type="entry name" value="bHLH_dom"/>
</dbReference>
<dbReference type="PANTHER" id="PTHR33124:SF51">
    <property type="entry name" value="BHLH DOMAIN-CONTAINING PROTEIN"/>
    <property type="match status" value="1"/>
</dbReference>
<evidence type="ECO:0000256" key="6">
    <source>
        <dbReference type="SAM" id="MobiDB-lite"/>
    </source>
</evidence>
<proteinExistence type="inferred from homology"/>
<comment type="caution">
    <text evidence="8">The sequence shown here is derived from an EMBL/GenBank/DDBJ whole genome shotgun (WGS) entry which is preliminary data.</text>
</comment>
<keyword evidence="3" id="KW-0805">Transcription regulation</keyword>
<dbReference type="Proteomes" id="UP001180020">
    <property type="component" value="Unassembled WGS sequence"/>
</dbReference>
<dbReference type="GO" id="GO:0000976">
    <property type="term" value="F:transcription cis-regulatory region binding"/>
    <property type="evidence" value="ECO:0007669"/>
    <property type="project" value="UniProtKB-ARBA"/>
</dbReference>
<name>A0AAV9F596_ACOCL</name>
<protein>
    <recommendedName>
        <fullName evidence="7">BHLH domain-containing protein</fullName>
    </recommendedName>
</protein>
<dbReference type="SUPFAM" id="SSF47459">
    <property type="entry name" value="HLH, helix-loop-helix DNA-binding domain"/>
    <property type="match status" value="1"/>
</dbReference>
<sequence length="210" mass="22653">MPVEVHLRNAASSSEAAVARKRKTAASTPPPAAGNRWRTGAQQRIYGRRLLEAIRSARGESSAAATRPTPPSRIKEAADSALALTAQGRSRWSRAILSRRWRRRRLVVKATAKAAGGKIRRRRWAEKRRLKGKGEAAATKPRKVKERLRVLSRLVPGCRKASTPSLLEEAADYVAALEMQVRAMRALADALSSAAVAASTSTPASSASAD</sequence>
<dbReference type="PROSITE" id="PS50888">
    <property type="entry name" value="BHLH"/>
    <property type="match status" value="1"/>
</dbReference>
<gene>
    <name evidence="8" type="ORF">QJS10_CPA03g00651</name>
</gene>
<evidence type="ECO:0000259" key="7">
    <source>
        <dbReference type="PROSITE" id="PS50888"/>
    </source>
</evidence>
<feature type="domain" description="BHLH" evidence="7">
    <location>
        <begin position="128"/>
        <end position="177"/>
    </location>
</feature>
<accession>A0AAV9F596</accession>
<dbReference type="InterPro" id="IPR044660">
    <property type="entry name" value="IBH1-like"/>
</dbReference>
<dbReference type="PANTHER" id="PTHR33124">
    <property type="entry name" value="TRANSCRIPTION FACTOR IBH1-LIKE 1"/>
    <property type="match status" value="1"/>
</dbReference>
<dbReference type="InterPro" id="IPR044549">
    <property type="entry name" value="bHLH_AtIBH1-like"/>
</dbReference>
<keyword evidence="9" id="KW-1185">Reference proteome</keyword>
<comment type="subcellular location">
    <subcellularLocation>
        <location evidence="1">Nucleus</location>
    </subcellularLocation>
</comment>
<dbReference type="AlphaFoldDB" id="A0AAV9F596"/>
<dbReference type="CDD" id="cd11444">
    <property type="entry name" value="bHLH_AtIBH1_like"/>
    <property type="match status" value="1"/>
</dbReference>
<dbReference type="InterPro" id="IPR059002">
    <property type="entry name" value="IBH1_N"/>
</dbReference>
<evidence type="ECO:0000313" key="8">
    <source>
        <dbReference type="EMBL" id="KAK1321095.1"/>
    </source>
</evidence>
<evidence type="ECO:0000256" key="4">
    <source>
        <dbReference type="ARBA" id="ARBA00023163"/>
    </source>
</evidence>
<dbReference type="Pfam" id="PF26576">
    <property type="entry name" value="IBH1_N"/>
    <property type="match status" value="1"/>
</dbReference>
<reference evidence="8" key="1">
    <citation type="journal article" date="2023" name="Nat. Commun.">
        <title>Diploid and tetraploid genomes of Acorus and the evolution of monocots.</title>
        <authorList>
            <person name="Ma L."/>
            <person name="Liu K.W."/>
            <person name="Li Z."/>
            <person name="Hsiao Y.Y."/>
            <person name="Qi Y."/>
            <person name="Fu T."/>
            <person name="Tang G.D."/>
            <person name="Zhang D."/>
            <person name="Sun W.H."/>
            <person name="Liu D.K."/>
            <person name="Li Y."/>
            <person name="Chen G.Z."/>
            <person name="Liu X.D."/>
            <person name="Liao X.Y."/>
            <person name="Jiang Y.T."/>
            <person name="Yu X."/>
            <person name="Hao Y."/>
            <person name="Huang J."/>
            <person name="Zhao X.W."/>
            <person name="Ke S."/>
            <person name="Chen Y.Y."/>
            <person name="Wu W.L."/>
            <person name="Hsu J.L."/>
            <person name="Lin Y.F."/>
            <person name="Huang M.D."/>
            <person name="Li C.Y."/>
            <person name="Huang L."/>
            <person name="Wang Z.W."/>
            <person name="Zhao X."/>
            <person name="Zhong W.Y."/>
            <person name="Peng D.H."/>
            <person name="Ahmad S."/>
            <person name="Lan S."/>
            <person name="Zhang J.S."/>
            <person name="Tsai W.C."/>
            <person name="Van de Peer Y."/>
            <person name="Liu Z.J."/>
        </authorList>
    </citation>
    <scope>NUCLEOTIDE SEQUENCE</scope>
    <source>
        <strain evidence="8">CP</strain>
    </source>
</reference>
<feature type="region of interest" description="Disordered" evidence="6">
    <location>
        <begin position="1"/>
        <end position="41"/>
    </location>
</feature>
<evidence type="ECO:0000313" key="9">
    <source>
        <dbReference type="Proteomes" id="UP001180020"/>
    </source>
</evidence>
<evidence type="ECO:0000256" key="3">
    <source>
        <dbReference type="ARBA" id="ARBA00023015"/>
    </source>
</evidence>